<organism evidence="2 3">
    <name type="scientific">Flavobacterium omnivorum</name>
    <dbReference type="NCBI Taxonomy" id="178355"/>
    <lineage>
        <taxon>Bacteria</taxon>
        <taxon>Pseudomonadati</taxon>
        <taxon>Bacteroidota</taxon>
        <taxon>Flavobacteriia</taxon>
        <taxon>Flavobacteriales</taxon>
        <taxon>Flavobacteriaceae</taxon>
        <taxon>Flavobacterium</taxon>
    </lineage>
</organism>
<feature type="transmembrane region" description="Helical" evidence="1">
    <location>
        <begin position="6"/>
        <end position="25"/>
    </location>
</feature>
<keyword evidence="1" id="KW-0812">Transmembrane</keyword>
<name>A0A1G8FUP1_9FLAO</name>
<dbReference type="InterPro" id="IPR025962">
    <property type="entry name" value="SdpI/YhfL"/>
</dbReference>
<reference evidence="3" key="1">
    <citation type="submission" date="2016-10" db="EMBL/GenBank/DDBJ databases">
        <authorList>
            <person name="Varghese N."/>
            <person name="Submissions S."/>
        </authorList>
    </citation>
    <scope>NUCLEOTIDE SEQUENCE [LARGE SCALE GENOMIC DNA]</scope>
    <source>
        <strain evidence="3">CGMCC 1.2747</strain>
    </source>
</reference>
<evidence type="ECO:0000313" key="3">
    <source>
        <dbReference type="Proteomes" id="UP000199274"/>
    </source>
</evidence>
<dbReference type="RefSeq" id="WP_091258480.1">
    <property type="nucleotide sequence ID" value="NZ_FNDB01000016.1"/>
</dbReference>
<feature type="transmembrane region" description="Helical" evidence="1">
    <location>
        <begin position="64"/>
        <end position="82"/>
    </location>
</feature>
<proteinExistence type="predicted"/>
<sequence length="115" mass="13185">MFENPLFLIPFMTGLIFTVVGFIMLKLPPKKINFLYGYRSANAMKSQERWDFAQNYSSKEMIKLGLLLIACCIFSFVTNFNPTTNRNSGFSLLTVMVIALLLRVERAIKNKFGTQ</sequence>
<gene>
    <name evidence="2" type="ORF">SAMN04488062_11654</name>
</gene>
<accession>A0A1G8FUP1</accession>
<keyword evidence="3" id="KW-1185">Reference proteome</keyword>
<evidence type="ECO:0000313" key="2">
    <source>
        <dbReference type="EMBL" id="SDH85837.1"/>
    </source>
</evidence>
<dbReference type="AlphaFoldDB" id="A0A1G8FUP1"/>
<dbReference type="Pfam" id="PF13630">
    <property type="entry name" value="SdpI"/>
    <property type="match status" value="1"/>
</dbReference>
<dbReference type="Proteomes" id="UP000199274">
    <property type="component" value="Unassembled WGS sequence"/>
</dbReference>
<feature type="transmembrane region" description="Helical" evidence="1">
    <location>
        <begin position="88"/>
        <end position="104"/>
    </location>
</feature>
<keyword evidence="1" id="KW-1133">Transmembrane helix</keyword>
<dbReference type="OrthoDB" id="3173919at2"/>
<dbReference type="EMBL" id="FNDB01000016">
    <property type="protein sequence ID" value="SDH85837.1"/>
    <property type="molecule type" value="Genomic_DNA"/>
</dbReference>
<keyword evidence="1" id="KW-0472">Membrane</keyword>
<dbReference type="STRING" id="178355.SAMN04488062_11654"/>
<protein>
    <submittedName>
        <fullName evidence="2">SdpI/YhfL protein family protein</fullName>
    </submittedName>
</protein>
<evidence type="ECO:0000256" key="1">
    <source>
        <dbReference type="SAM" id="Phobius"/>
    </source>
</evidence>